<dbReference type="Pfam" id="PF25462">
    <property type="entry name" value="Beta-barrel_INTS6"/>
    <property type="match status" value="1"/>
</dbReference>
<dbReference type="AlphaFoldDB" id="A0AA88HY36"/>
<organism evidence="2 3">
    <name type="scientific">Artemia franciscana</name>
    <name type="common">Brine shrimp</name>
    <name type="synonym">Artemia sanfranciscana</name>
    <dbReference type="NCBI Taxonomy" id="6661"/>
    <lineage>
        <taxon>Eukaryota</taxon>
        <taxon>Metazoa</taxon>
        <taxon>Ecdysozoa</taxon>
        <taxon>Arthropoda</taxon>
        <taxon>Crustacea</taxon>
        <taxon>Branchiopoda</taxon>
        <taxon>Anostraca</taxon>
        <taxon>Artemiidae</taxon>
        <taxon>Artemia</taxon>
    </lineage>
</organism>
<dbReference type="PANTHER" id="PTHR12957">
    <property type="entry name" value="DEAD/H BOX POLYPEPTIDE 26/DICE1-RELATED"/>
    <property type="match status" value="1"/>
</dbReference>
<protein>
    <recommendedName>
        <fullName evidence="1">Integrator complex subunit 6-like beta-barrel domain-containing protein</fullName>
    </recommendedName>
</protein>
<evidence type="ECO:0000259" key="1">
    <source>
        <dbReference type="Pfam" id="PF25462"/>
    </source>
</evidence>
<proteinExistence type="predicted"/>
<dbReference type="GO" id="GO:0034472">
    <property type="term" value="P:snRNA 3'-end processing"/>
    <property type="evidence" value="ECO:0007669"/>
    <property type="project" value="TreeGrafter"/>
</dbReference>
<dbReference type="Proteomes" id="UP001187531">
    <property type="component" value="Unassembled WGS sequence"/>
</dbReference>
<dbReference type="InterPro" id="IPR051113">
    <property type="entry name" value="Integrator_subunit6"/>
</dbReference>
<dbReference type="PANTHER" id="PTHR12957:SF2">
    <property type="entry name" value="INTEGRATOR COMPLEX SUBUNIT 6"/>
    <property type="match status" value="1"/>
</dbReference>
<name>A0AA88HY36_ARTSF</name>
<comment type="caution">
    <text evidence="2">The sequence shown here is derived from an EMBL/GenBank/DDBJ whole genome shotgun (WGS) entry which is preliminary data.</text>
</comment>
<accession>A0AA88HY36</accession>
<feature type="domain" description="Integrator complex subunit 6-like beta-barrel" evidence="1">
    <location>
        <begin position="36"/>
        <end position="65"/>
    </location>
</feature>
<dbReference type="InterPro" id="IPR057413">
    <property type="entry name" value="Beta-barrel_INTS6"/>
</dbReference>
<keyword evidence="3" id="KW-1185">Reference proteome</keyword>
<gene>
    <name evidence="2" type="ORF">QYM36_011696</name>
</gene>
<evidence type="ECO:0000313" key="3">
    <source>
        <dbReference type="Proteomes" id="UP001187531"/>
    </source>
</evidence>
<dbReference type="EMBL" id="JAVRJZ010000015">
    <property type="protein sequence ID" value="KAK2713087.1"/>
    <property type="molecule type" value="Genomic_DNA"/>
</dbReference>
<reference evidence="2" key="1">
    <citation type="submission" date="2023-07" db="EMBL/GenBank/DDBJ databases">
        <title>Chromosome-level genome assembly of Artemia franciscana.</title>
        <authorList>
            <person name="Jo E."/>
        </authorList>
    </citation>
    <scope>NUCLEOTIDE SEQUENCE</scope>
    <source>
        <tissue evidence="2">Whole body</tissue>
    </source>
</reference>
<sequence>MQLNSLFLQHCNTKDNVLSDFTRDRAFILEALITKKSSTNLKIVNLYIMPYNYPVLLPLLDELFKIHRGKPPFEFRKAFAAYVSTMPPYYATPLRKAMRKMGATHELINHLLPDNLDVILEWADFSVPTNYKPVSAALSVSMDSKFNPFMVARENILDSIMRQQKVHFCPPPGVLRTFSGDSSCNLPINKMGNYQEYLKKLPPPLREIEPRTKQYYSFANPFKTKVFIDEADTADKFESEKNRGIERTLEAVTTSQMTRKTGIKRGPLPKDFVYKKSSFTVDRKYGGLETDDAKKFHRCDIEW</sequence>
<evidence type="ECO:0000313" key="2">
    <source>
        <dbReference type="EMBL" id="KAK2713087.1"/>
    </source>
</evidence>
<dbReference type="GO" id="GO:0032039">
    <property type="term" value="C:integrator complex"/>
    <property type="evidence" value="ECO:0007669"/>
    <property type="project" value="TreeGrafter"/>
</dbReference>